<dbReference type="SUPFAM" id="SSF54427">
    <property type="entry name" value="NTF2-like"/>
    <property type="match status" value="1"/>
</dbReference>
<dbReference type="Pfam" id="PF07366">
    <property type="entry name" value="SnoaL"/>
    <property type="match status" value="1"/>
</dbReference>
<evidence type="ECO:0000313" key="2">
    <source>
        <dbReference type="Proteomes" id="UP000467327"/>
    </source>
</evidence>
<gene>
    <name evidence="1" type="ORF">MAIC_24300</name>
</gene>
<protein>
    <recommendedName>
        <fullName evidence="3">Ester cyclase</fullName>
    </recommendedName>
</protein>
<dbReference type="InterPro" id="IPR009959">
    <property type="entry name" value="Cyclase_SnoaL-like"/>
</dbReference>
<reference evidence="1 2" key="1">
    <citation type="journal article" date="2019" name="Emerg. Microbes Infect.">
        <title>Comprehensive subspecies identification of 175 nontuberculous mycobacteria species based on 7547 genomic profiles.</title>
        <authorList>
            <person name="Matsumoto Y."/>
            <person name="Kinjo T."/>
            <person name="Motooka D."/>
            <person name="Nabeya D."/>
            <person name="Jung N."/>
            <person name="Uechi K."/>
            <person name="Horii T."/>
            <person name="Iida T."/>
            <person name="Fujita J."/>
            <person name="Nakamura S."/>
        </authorList>
    </citation>
    <scope>NUCLEOTIDE SEQUENCE [LARGE SCALE GENOMIC DNA]</scope>
    <source>
        <strain evidence="1 2">JCM 6376</strain>
    </source>
</reference>
<dbReference type="RefSeq" id="WP_115319801.1">
    <property type="nucleotide sequence ID" value="NZ_AP022561.1"/>
</dbReference>
<evidence type="ECO:0000313" key="1">
    <source>
        <dbReference type="EMBL" id="BBX07627.1"/>
    </source>
</evidence>
<dbReference type="GO" id="GO:0030638">
    <property type="term" value="P:polyketide metabolic process"/>
    <property type="evidence" value="ECO:0007669"/>
    <property type="project" value="InterPro"/>
</dbReference>
<dbReference type="PANTHER" id="PTHR38436">
    <property type="entry name" value="POLYKETIDE CYCLASE SNOAL-LIKE DOMAIN"/>
    <property type="match status" value="1"/>
</dbReference>
<accession>A0AAD1HLL2</accession>
<dbReference type="AlphaFoldDB" id="A0AAD1HLL2"/>
<name>A0AAD1HLL2_9MYCO</name>
<dbReference type="Gene3D" id="3.10.450.50">
    <property type="match status" value="1"/>
</dbReference>
<dbReference type="Proteomes" id="UP000467327">
    <property type="component" value="Chromosome"/>
</dbReference>
<organism evidence="1 2">
    <name type="scientific">Mycolicibacterium aichiense</name>
    <dbReference type="NCBI Taxonomy" id="1799"/>
    <lineage>
        <taxon>Bacteria</taxon>
        <taxon>Bacillati</taxon>
        <taxon>Actinomycetota</taxon>
        <taxon>Actinomycetes</taxon>
        <taxon>Mycobacteriales</taxon>
        <taxon>Mycobacteriaceae</taxon>
        <taxon>Mycolicibacterium</taxon>
    </lineage>
</organism>
<dbReference type="EMBL" id="AP022561">
    <property type="protein sequence ID" value="BBX07627.1"/>
    <property type="molecule type" value="Genomic_DNA"/>
</dbReference>
<evidence type="ECO:0008006" key="3">
    <source>
        <dbReference type="Google" id="ProtNLM"/>
    </source>
</evidence>
<proteinExistence type="predicted"/>
<sequence length="131" mass="15019">MVSDIERLRSLYLDYLVACNDHDFERMTTFYAPIISINDTPTDARTVTAQFAPLVAAFPDWRWTVRNMIIDATHISLNFSVTGTHRGVFEGIEPTGRDVTISEFTIYRVEGNRFTHVWDLADFASLREQIG</sequence>
<keyword evidence="2" id="KW-1185">Reference proteome</keyword>
<dbReference type="PANTHER" id="PTHR38436:SF1">
    <property type="entry name" value="ESTER CYCLASE"/>
    <property type="match status" value="1"/>
</dbReference>
<dbReference type="InterPro" id="IPR032710">
    <property type="entry name" value="NTF2-like_dom_sf"/>
</dbReference>
<dbReference type="KEGG" id="maic:MAIC_24300"/>